<evidence type="ECO:0000313" key="1">
    <source>
        <dbReference type="EMBL" id="CAK0795203.1"/>
    </source>
</evidence>
<protein>
    <submittedName>
        <fullName evidence="1">Uncharacterized protein</fullName>
    </submittedName>
</protein>
<sequence length="253" mass="27554">MQCMDTVVLITDRFTSGDLGVDTSIKSLQGGIAMARFWDGEAEKEDLVWSTMWTEPYNSDLIHALLDQFDAAYLAAYAIQACAARTGTAAIATSLLVELGVGHTALLCARATRIALIEDPRAGRPDFSSYYDMFGAEAPFSRAMSINLEACAQPLQPRRRQSTLGNIEVLLAAVEQERLDNSVTSDPREQRRRDSVIVVPALTADGLPEQPDSCSLAQGAARMALRAGVCALHLALERIEVLLHEHGRWNAHG</sequence>
<comment type="caution">
    <text evidence="1">The sequence shown here is derived from an EMBL/GenBank/DDBJ whole genome shotgun (WGS) entry which is preliminary data.</text>
</comment>
<dbReference type="Proteomes" id="UP001189429">
    <property type="component" value="Unassembled WGS sequence"/>
</dbReference>
<keyword evidence="2" id="KW-1185">Reference proteome</keyword>
<accession>A0ABN9PXA3</accession>
<proteinExistence type="predicted"/>
<name>A0ABN9PXA3_9DINO</name>
<gene>
    <name evidence="1" type="ORF">PCOR1329_LOCUS4932</name>
</gene>
<dbReference type="EMBL" id="CAUYUJ010001286">
    <property type="protein sequence ID" value="CAK0795203.1"/>
    <property type="molecule type" value="Genomic_DNA"/>
</dbReference>
<organism evidence="1 2">
    <name type="scientific">Prorocentrum cordatum</name>
    <dbReference type="NCBI Taxonomy" id="2364126"/>
    <lineage>
        <taxon>Eukaryota</taxon>
        <taxon>Sar</taxon>
        <taxon>Alveolata</taxon>
        <taxon>Dinophyceae</taxon>
        <taxon>Prorocentrales</taxon>
        <taxon>Prorocentraceae</taxon>
        <taxon>Prorocentrum</taxon>
    </lineage>
</organism>
<reference evidence="1" key="1">
    <citation type="submission" date="2023-10" db="EMBL/GenBank/DDBJ databases">
        <authorList>
            <person name="Chen Y."/>
            <person name="Shah S."/>
            <person name="Dougan E. K."/>
            <person name="Thang M."/>
            <person name="Chan C."/>
        </authorList>
    </citation>
    <scope>NUCLEOTIDE SEQUENCE [LARGE SCALE GENOMIC DNA]</scope>
</reference>
<evidence type="ECO:0000313" key="2">
    <source>
        <dbReference type="Proteomes" id="UP001189429"/>
    </source>
</evidence>